<evidence type="ECO:0000259" key="1">
    <source>
        <dbReference type="Pfam" id="PF05685"/>
    </source>
</evidence>
<keyword evidence="2" id="KW-0255">Endonuclease</keyword>
<feature type="domain" description="Putative restriction endonuclease" evidence="1">
    <location>
        <begin position="23"/>
        <end position="171"/>
    </location>
</feature>
<dbReference type="Pfam" id="PF05685">
    <property type="entry name" value="Uma2"/>
    <property type="match status" value="1"/>
</dbReference>
<dbReference type="OrthoDB" id="9799703at2"/>
<gene>
    <name evidence="2" type="ORF">E1261_43260</name>
</gene>
<keyword evidence="3" id="KW-1185">Reference proteome</keyword>
<dbReference type="PANTHER" id="PTHR34107">
    <property type="entry name" value="SLL0198 PROTEIN-RELATED"/>
    <property type="match status" value="1"/>
</dbReference>
<dbReference type="PANTHER" id="PTHR34107:SF4">
    <property type="entry name" value="SLL1222 PROTEIN"/>
    <property type="match status" value="1"/>
</dbReference>
<dbReference type="Gene3D" id="3.90.1570.10">
    <property type="entry name" value="tt1808, chain A"/>
    <property type="match status" value="1"/>
</dbReference>
<dbReference type="RefSeq" id="WP_132415937.1">
    <property type="nucleotide sequence ID" value="NZ_SMKA01000424.1"/>
</dbReference>
<reference evidence="2 3" key="1">
    <citation type="submission" date="2019-03" db="EMBL/GenBank/DDBJ databases">
        <title>Draft genome sequences of novel Actinobacteria.</title>
        <authorList>
            <person name="Sahin N."/>
            <person name="Ay H."/>
            <person name="Saygin H."/>
        </authorList>
    </citation>
    <scope>NUCLEOTIDE SEQUENCE [LARGE SCALE GENOMIC DNA]</scope>
    <source>
        <strain evidence="2 3">JCM 30547</strain>
    </source>
</reference>
<comment type="caution">
    <text evidence="2">The sequence shown here is derived from an EMBL/GenBank/DDBJ whole genome shotgun (WGS) entry which is preliminary data.</text>
</comment>
<keyword evidence="2" id="KW-0540">Nuclease</keyword>
<dbReference type="InterPro" id="IPR012296">
    <property type="entry name" value="Nuclease_put_TT1808"/>
</dbReference>
<dbReference type="Proteomes" id="UP000295075">
    <property type="component" value="Unassembled WGS sequence"/>
</dbReference>
<sequence>MPDAPTEPYGSDPYTLAYLDTTPDNGKRHEIIDGVLFITPAPGRNHQRALTKLMLALGRACPRGPEVLPGPYDYRPTAERSLQPDLFVLAPDDTNPAYTEDPLLVVEIISPHTRLIDRHLKRQVYLEAGLPSYWIFEPEDRVLTVLELENGQYIEQTFKDDEVFDAPLPFPVRIVPAELNLL</sequence>
<organism evidence="2 3">
    <name type="scientific">Kribbella albertanoniae</name>
    <dbReference type="NCBI Taxonomy" id="1266829"/>
    <lineage>
        <taxon>Bacteria</taxon>
        <taxon>Bacillati</taxon>
        <taxon>Actinomycetota</taxon>
        <taxon>Actinomycetes</taxon>
        <taxon>Propionibacteriales</taxon>
        <taxon>Kribbellaceae</taxon>
        <taxon>Kribbella</taxon>
    </lineage>
</organism>
<dbReference type="EMBL" id="SMKA01000424">
    <property type="protein sequence ID" value="TDC14384.1"/>
    <property type="molecule type" value="Genomic_DNA"/>
</dbReference>
<accession>A0A4R4NZ09</accession>
<dbReference type="InterPro" id="IPR008538">
    <property type="entry name" value="Uma2"/>
</dbReference>
<name>A0A4R4NZ09_9ACTN</name>
<dbReference type="AlphaFoldDB" id="A0A4R4NZ09"/>
<protein>
    <submittedName>
        <fullName evidence="2">Uma2 family endonuclease</fullName>
    </submittedName>
</protein>
<evidence type="ECO:0000313" key="2">
    <source>
        <dbReference type="EMBL" id="TDC14384.1"/>
    </source>
</evidence>
<keyword evidence="2" id="KW-0378">Hydrolase</keyword>
<dbReference type="GO" id="GO:0004519">
    <property type="term" value="F:endonuclease activity"/>
    <property type="evidence" value="ECO:0007669"/>
    <property type="project" value="UniProtKB-KW"/>
</dbReference>
<dbReference type="CDD" id="cd06260">
    <property type="entry name" value="DUF820-like"/>
    <property type="match status" value="1"/>
</dbReference>
<dbReference type="InterPro" id="IPR011335">
    <property type="entry name" value="Restrct_endonuc-II-like"/>
</dbReference>
<proteinExistence type="predicted"/>
<dbReference type="SUPFAM" id="SSF52980">
    <property type="entry name" value="Restriction endonuclease-like"/>
    <property type="match status" value="1"/>
</dbReference>
<evidence type="ECO:0000313" key="3">
    <source>
        <dbReference type="Proteomes" id="UP000295075"/>
    </source>
</evidence>